<evidence type="ECO:0000313" key="3">
    <source>
        <dbReference type="EMBL" id="MFC0515909.1"/>
    </source>
</evidence>
<comment type="caution">
    <text evidence="3">The sequence shown here is derived from an EMBL/GenBank/DDBJ whole genome shotgun (WGS) entry which is preliminary data.</text>
</comment>
<feature type="domain" description="Acyltransferase 3" evidence="2">
    <location>
        <begin position="9"/>
        <end position="285"/>
    </location>
</feature>
<dbReference type="Proteomes" id="UP001589828">
    <property type="component" value="Unassembled WGS sequence"/>
</dbReference>
<evidence type="ECO:0000256" key="1">
    <source>
        <dbReference type="SAM" id="Phobius"/>
    </source>
</evidence>
<keyword evidence="4" id="KW-1185">Reference proteome</keyword>
<evidence type="ECO:0000259" key="2">
    <source>
        <dbReference type="Pfam" id="PF01757"/>
    </source>
</evidence>
<dbReference type="Pfam" id="PF01757">
    <property type="entry name" value="Acyl_transf_3"/>
    <property type="match status" value="1"/>
</dbReference>
<dbReference type="InterPro" id="IPR002656">
    <property type="entry name" value="Acyl_transf_3_dom"/>
</dbReference>
<reference evidence="3 4" key="1">
    <citation type="submission" date="2024-09" db="EMBL/GenBank/DDBJ databases">
        <authorList>
            <person name="Sun Q."/>
            <person name="Mori K."/>
        </authorList>
    </citation>
    <scope>NUCLEOTIDE SEQUENCE [LARGE SCALE GENOMIC DNA]</scope>
    <source>
        <strain evidence="3 4">NCAIM B.02415</strain>
    </source>
</reference>
<proteinExistence type="predicted"/>
<dbReference type="GO" id="GO:0016746">
    <property type="term" value="F:acyltransferase activity"/>
    <property type="evidence" value="ECO:0007669"/>
    <property type="project" value="UniProtKB-KW"/>
</dbReference>
<dbReference type="EMBL" id="JBHLTS010000022">
    <property type="protein sequence ID" value="MFC0515909.1"/>
    <property type="molecule type" value="Genomic_DNA"/>
</dbReference>
<keyword evidence="1" id="KW-0812">Transmembrane</keyword>
<dbReference type="PANTHER" id="PTHR23028">
    <property type="entry name" value="ACETYLTRANSFERASE"/>
    <property type="match status" value="1"/>
</dbReference>
<feature type="transmembrane region" description="Helical" evidence="1">
    <location>
        <begin position="12"/>
        <end position="30"/>
    </location>
</feature>
<keyword evidence="1" id="KW-1133">Transmembrane helix</keyword>
<organism evidence="3 4">
    <name type="scientific">Mucilaginibacter angelicae</name>
    <dbReference type="NCBI Taxonomy" id="869718"/>
    <lineage>
        <taxon>Bacteria</taxon>
        <taxon>Pseudomonadati</taxon>
        <taxon>Bacteroidota</taxon>
        <taxon>Sphingobacteriia</taxon>
        <taxon>Sphingobacteriales</taxon>
        <taxon>Sphingobacteriaceae</taxon>
        <taxon>Mucilaginibacter</taxon>
    </lineage>
</organism>
<accession>A0ABV6L8V2</accession>
<evidence type="ECO:0000313" key="4">
    <source>
        <dbReference type="Proteomes" id="UP001589828"/>
    </source>
</evidence>
<feature type="transmembrane region" description="Helical" evidence="1">
    <location>
        <begin position="36"/>
        <end position="63"/>
    </location>
</feature>
<dbReference type="InterPro" id="IPR050879">
    <property type="entry name" value="Acyltransferase_3"/>
</dbReference>
<feature type="transmembrane region" description="Helical" evidence="1">
    <location>
        <begin position="232"/>
        <end position="250"/>
    </location>
</feature>
<feature type="transmembrane region" description="Helical" evidence="1">
    <location>
        <begin position="262"/>
        <end position="278"/>
    </location>
</feature>
<dbReference type="EC" id="2.3.-.-" evidence="3"/>
<dbReference type="RefSeq" id="WP_377023702.1">
    <property type="nucleotide sequence ID" value="NZ_JBHLTS010000022.1"/>
</dbReference>
<protein>
    <submittedName>
        <fullName evidence="3">Acyltransferase family protein</fullName>
        <ecNumber evidence="3">2.3.-.-</ecNumber>
    </submittedName>
</protein>
<keyword evidence="1" id="KW-0472">Membrane</keyword>
<feature type="transmembrane region" description="Helical" evidence="1">
    <location>
        <begin position="210"/>
        <end position="226"/>
    </location>
</feature>
<keyword evidence="3" id="KW-0012">Acyltransferase</keyword>
<sequence length="329" mass="37936">MQADKRNHLIDLLRIIAAVGVVLFHFAYAAANTHNWYYYICQCGYLGVPIFFTISGYCILIALQHAKKPSEFIIRRFFRIFPPYWFSLLLICVIVLLLRVLTGANSVAVLPKSIAGFAATLSLLTKPVTSIPTINWVYWTLSFEAFFYIVVYICSFFKKQYFTIALLLVTLLSIVLPVYKSGVFFFLGYWPLFSIGIAVYQLLHYSASEKLLPAVLLAFSIAGFYTTHQQFYYVLACFITVLLIVINHFVPLKDNFLSRLGDVSYSLYLIHVPIGIYIFNQFKTPVIKQNLFYCIPFEMGLLVLLIWLSKLMHKYIELPAIKYGKRFSR</sequence>
<feature type="transmembrane region" description="Helical" evidence="1">
    <location>
        <begin position="136"/>
        <end position="154"/>
    </location>
</feature>
<keyword evidence="3" id="KW-0808">Transferase</keyword>
<feature type="transmembrane region" description="Helical" evidence="1">
    <location>
        <begin position="290"/>
        <end position="308"/>
    </location>
</feature>
<dbReference type="PANTHER" id="PTHR23028:SF53">
    <property type="entry name" value="ACYL_TRANSF_3 DOMAIN-CONTAINING PROTEIN"/>
    <property type="match status" value="1"/>
</dbReference>
<feature type="transmembrane region" description="Helical" evidence="1">
    <location>
        <begin position="161"/>
        <end position="179"/>
    </location>
</feature>
<gene>
    <name evidence="3" type="ORF">ACFFGT_16925</name>
</gene>
<feature type="transmembrane region" description="Helical" evidence="1">
    <location>
        <begin position="84"/>
        <end position="102"/>
    </location>
</feature>
<name>A0ABV6L8V2_9SPHI</name>